<dbReference type="InterPro" id="IPR011033">
    <property type="entry name" value="PRC_barrel-like_sf"/>
</dbReference>
<feature type="compositionally biased region" description="Low complexity" evidence="1">
    <location>
        <begin position="75"/>
        <end position="89"/>
    </location>
</feature>
<comment type="caution">
    <text evidence="4">The sequence shown here is derived from an EMBL/GenBank/DDBJ whole genome shotgun (WGS) entry which is preliminary data.</text>
</comment>
<feature type="signal peptide" evidence="2">
    <location>
        <begin position="1"/>
        <end position="21"/>
    </location>
</feature>
<gene>
    <name evidence="4" type="ORF">ACFSKQ_06395</name>
</gene>
<reference evidence="5" key="1">
    <citation type="journal article" date="2019" name="Int. J. Syst. Evol. Microbiol.">
        <title>The Global Catalogue of Microorganisms (GCM) 10K type strain sequencing project: providing services to taxonomists for standard genome sequencing and annotation.</title>
        <authorList>
            <consortium name="The Broad Institute Genomics Platform"/>
            <consortium name="The Broad Institute Genome Sequencing Center for Infectious Disease"/>
            <person name="Wu L."/>
            <person name="Ma J."/>
        </authorList>
    </citation>
    <scope>NUCLEOTIDE SEQUENCE [LARGE SCALE GENOMIC DNA]</scope>
    <source>
        <strain evidence="5">ZS-35-S2</strain>
    </source>
</reference>
<feature type="compositionally biased region" description="Acidic residues" evidence="1">
    <location>
        <begin position="228"/>
        <end position="237"/>
    </location>
</feature>
<accession>A0ABW5CLY2</accession>
<dbReference type="InterPro" id="IPR027275">
    <property type="entry name" value="PRC-brl_dom"/>
</dbReference>
<sequence length="250" mass="24609">MKKTIYSALLATAMIPFAAGAQTATPETTPPATTGEATDPAMGTTPPATGTMDSDAPESGAPATDTGPMGEEAETTAPTGTAMGTTATADGPFVTVPPMGAWRTSDLEGKSVEDANGESIGSISDTLVDENGQVIAVLVGVGGFLGIGQKDVAVSMESLEFGPLDAASLPSAAAADTTAPAATMDTAAPAADTAAAPATPTVGDDNLPDRIVLNVTREELEAAPAYGEPEDMADDTDSGVPATTPAAPAQ</sequence>
<dbReference type="EMBL" id="JBHUIJ010000006">
    <property type="protein sequence ID" value="MFD2237098.1"/>
    <property type="molecule type" value="Genomic_DNA"/>
</dbReference>
<evidence type="ECO:0000313" key="4">
    <source>
        <dbReference type="EMBL" id="MFD2237098.1"/>
    </source>
</evidence>
<dbReference type="SUPFAM" id="SSF50346">
    <property type="entry name" value="PRC-barrel domain"/>
    <property type="match status" value="1"/>
</dbReference>
<evidence type="ECO:0000313" key="5">
    <source>
        <dbReference type="Proteomes" id="UP001597371"/>
    </source>
</evidence>
<feature type="region of interest" description="Disordered" evidence="1">
    <location>
        <begin position="22"/>
        <end position="93"/>
    </location>
</feature>
<feature type="compositionally biased region" description="Low complexity" evidence="1">
    <location>
        <begin position="22"/>
        <end position="53"/>
    </location>
</feature>
<proteinExistence type="predicted"/>
<protein>
    <submittedName>
        <fullName evidence="4">PRC-barrel domain-containing protein</fullName>
    </submittedName>
</protein>
<feature type="compositionally biased region" description="Low complexity" evidence="1">
    <location>
        <begin position="184"/>
        <end position="201"/>
    </location>
</feature>
<feature type="chain" id="PRO_5045104460" evidence="2">
    <location>
        <begin position="22"/>
        <end position="250"/>
    </location>
</feature>
<evidence type="ECO:0000256" key="1">
    <source>
        <dbReference type="SAM" id="MobiDB-lite"/>
    </source>
</evidence>
<dbReference type="Pfam" id="PF05239">
    <property type="entry name" value="PRC"/>
    <property type="match status" value="1"/>
</dbReference>
<dbReference type="RefSeq" id="WP_209736763.1">
    <property type="nucleotide sequence ID" value="NZ_CP072611.1"/>
</dbReference>
<dbReference type="Gene3D" id="2.30.30.240">
    <property type="entry name" value="PRC-barrel domain"/>
    <property type="match status" value="1"/>
</dbReference>
<evidence type="ECO:0000256" key="2">
    <source>
        <dbReference type="SAM" id="SignalP"/>
    </source>
</evidence>
<name>A0ABW5CLY2_9HYPH</name>
<feature type="region of interest" description="Disordered" evidence="1">
    <location>
        <begin position="184"/>
        <end position="250"/>
    </location>
</feature>
<keyword evidence="5" id="KW-1185">Reference proteome</keyword>
<feature type="domain" description="PRC-barrel" evidence="3">
    <location>
        <begin position="103"/>
        <end position="157"/>
    </location>
</feature>
<dbReference type="PANTHER" id="PTHR36505:SF1">
    <property type="entry name" value="BLR1072 PROTEIN"/>
    <property type="match status" value="1"/>
</dbReference>
<keyword evidence="2" id="KW-0732">Signal</keyword>
<dbReference type="PANTHER" id="PTHR36505">
    <property type="entry name" value="BLR1072 PROTEIN"/>
    <property type="match status" value="1"/>
</dbReference>
<organism evidence="4 5">
    <name type="scientific">Aureimonas populi</name>
    <dbReference type="NCBI Taxonomy" id="1701758"/>
    <lineage>
        <taxon>Bacteria</taxon>
        <taxon>Pseudomonadati</taxon>
        <taxon>Pseudomonadota</taxon>
        <taxon>Alphaproteobacteria</taxon>
        <taxon>Hyphomicrobiales</taxon>
        <taxon>Aurantimonadaceae</taxon>
        <taxon>Aureimonas</taxon>
    </lineage>
</organism>
<dbReference type="Proteomes" id="UP001597371">
    <property type="component" value="Unassembled WGS sequence"/>
</dbReference>
<evidence type="ECO:0000259" key="3">
    <source>
        <dbReference type="Pfam" id="PF05239"/>
    </source>
</evidence>